<dbReference type="OMA" id="GFCYAAI"/>
<evidence type="ECO:0000256" key="6">
    <source>
        <dbReference type="RuleBase" id="RU003908"/>
    </source>
</evidence>
<dbReference type="SUPFAM" id="SSF55770">
    <property type="entry name" value="Profilin (actin-binding protein)"/>
    <property type="match status" value="1"/>
</dbReference>
<evidence type="ECO:0000256" key="7">
    <source>
        <dbReference type="RuleBase" id="RU003909"/>
    </source>
</evidence>
<dbReference type="Pfam" id="PF00235">
    <property type="entry name" value="Profilin"/>
    <property type="match status" value="1"/>
</dbReference>
<accession>A0A1Y1HM38</accession>
<dbReference type="SMART" id="SM00392">
    <property type="entry name" value="PROF"/>
    <property type="match status" value="1"/>
</dbReference>
<reference evidence="8 9" key="1">
    <citation type="journal article" date="2014" name="Nat. Commun.">
        <title>Klebsormidium flaccidum genome reveals primary factors for plant terrestrial adaptation.</title>
        <authorList>
            <person name="Hori K."/>
            <person name="Maruyama F."/>
            <person name="Fujisawa T."/>
            <person name="Togashi T."/>
            <person name="Yamamoto N."/>
            <person name="Seo M."/>
            <person name="Sato S."/>
            <person name="Yamada T."/>
            <person name="Mori H."/>
            <person name="Tajima N."/>
            <person name="Moriyama T."/>
            <person name="Ikeuchi M."/>
            <person name="Watanabe M."/>
            <person name="Wada H."/>
            <person name="Kobayashi K."/>
            <person name="Saito M."/>
            <person name="Masuda T."/>
            <person name="Sasaki-Sekimoto Y."/>
            <person name="Mashiguchi K."/>
            <person name="Awai K."/>
            <person name="Shimojima M."/>
            <person name="Masuda S."/>
            <person name="Iwai M."/>
            <person name="Nobusawa T."/>
            <person name="Narise T."/>
            <person name="Kondo S."/>
            <person name="Saito H."/>
            <person name="Sato R."/>
            <person name="Murakawa M."/>
            <person name="Ihara Y."/>
            <person name="Oshima-Yamada Y."/>
            <person name="Ohtaka K."/>
            <person name="Satoh M."/>
            <person name="Sonobe K."/>
            <person name="Ishii M."/>
            <person name="Ohtani R."/>
            <person name="Kanamori-Sato M."/>
            <person name="Honoki R."/>
            <person name="Miyazaki D."/>
            <person name="Mochizuki H."/>
            <person name="Umetsu J."/>
            <person name="Higashi K."/>
            <person name="Shibata D."/>
            <person name="Kamiya Y."/>
            <person name="Sato N."/>
            <person name="Nakamura Y."/>
            <person name="Tabata S."/>
            <person name="Ida S."/>
            <person name="Kurokawa K."/>
            <person name="Ohta H."/>
        </authorList>
    </citation>
    <scope>NUCLEOTIDE SEQUENCE [LARGE SCALE GENOMIC DNA]</scope>
    <source>
        <strain evidence="8 9">NIES-2285</strain>
    </source>
</reference>
<dbReference type="OrthoDB" id="421374at2759"/>
<dbReference type="GO" id="GO:0005938">
    <property type="term" value="C:cell cortex"/>
    <property type="evidence" value="ECO:0000318"/>
    <property type="project" value="GO_Central"/>
</dbReference>
<evidence type="ECO:0000256" key="4">
    <source>
        <dbReference type="ARBA" id="ARBA00023203"/>
    </source>
</evidence>
<dbReference type="InterPro" id="IPR005455">
    <property type="entry name" value="PFN_euk"/>
</dbReference>
<keyword evidence="3" id="KW-0963">Cytoplasm</keyword>
<dbReference type="CDD" id="cd00148">
    <property type="entry name" value="PROF"/>
    <property type="match status" value="1"/>
</dbReference>
<dbReference type="Gene3D" id="3.30.450.30">
    <property type="entry name" value="Dynein light chain 2a, cytoplasmic"/>
    <property type="match status" value="1"/>
</dbReference>
<keyword evidence="4 7" id="KW-0009">Actin-binding</keyword>
<keyword evidence="9" id="KW-1185">Reference proteome</keyword>
<protein>
    <recommendedName>
        <fullName evidence="7">Profilin</fullName>
    </recommendedName>
</protein>
<dbReference type="PRINTS" id="PR00392">
    <property type="entry name" value="PROFILIN"/>
</dbReference>
<dbReference type="FunFam" id="3.30.450.30:FF:000001">
    <property type="entry name" value="Profilin"/>
    <property type="match status" value="1"/>
</dbReference>
<dbReference type="AlphaFoldDB" id="A0A1Y1HM38"/>
<dbReference type="Proteomes" id="UP000054558">
    <property type="component" value="Unassembled WGS sequence"/>
</dbReference>
<comment type="subunit">
    <text evidence="6">Occurs in many kinds of cells as a complex with monomeric actin in a 1:1 ratio.</text>
</comment>
<dbReference type="InterPro" id="IPR048278">
    <property type="entry name" value="PFN"/>
</dbReference>
<name>A0A1Y1HM38_KLENI</name>
<comment type="function">
    <text evidence="6">Binds to actin and affects the structure of the cytoskeleton. At high concentrations, profilin prevents the polymerization of actin, whereas it enhances it at low concentrations.</text>
</comment>
<sequence>MSWQSYVDDHLLCQLPSGNQLRHAAIYGQDGSLWAESAEFPKILPEEIEKIVAGFADPNLLGPTGIMIAGQKYMAVMSEKDVVLRGKKGPGGCTIKKTTSALLIGIYEEPVQPGECNVVVENLGDYLIGQGY</sequence>
<gene>
    <name evidence="8" type="ORF">KFL_000100150</name>
</gene>
<dbReference type="PANTHER" id="PTHR11604">
    <property type="entry name" value="PROFILIN"/>
    <property type="match status" value="1"/>
</dbReference>
<evidence type="ECO:0000256" key="5">
    <source>
        <dbReference type="ARBA" id="ARBA00023212"/>
    </source>
</evidence>
<keyword evidence="5 6" id="KW-0206">Cytoskeleton</keyword>
<dbReference type="STRING" id="105231.A0A1Y1HM38"/>
<evidence type="ECO:0000256" key="3">
    <source>
        <dbReference type="ARBA" id="ARBA00022490"/>
    </source>
</evidence>
<proteinExistence type="inferred from homology"/>
<dbReference type="GO" id="GO:0005856">
    <property type="term" value="C:cytoskeleton"/>
    <property type="evidence" value="ECO:0007669"/>
    <property type="project" value="UniProtKB-SubCell"/>
</dbReference>
<dbReference type="PANTHER" id="PTHR11604:SF0">
    <property type="entry name" value="PROFILIN"/>
    <property type="match status" value="1"/>
</dbReference>
<comment type="similarity">
    <text evidence="2 7">Belongs to the profilin family.</text>
</comment>
<organism evidence="8 9">
    <name type="scientific">Klebsormidium nitens</name>
    <name type="common">Green alga</name>
    <name type="synonym">Ulothrix nitens</name>
    <dbReference type="NCBI Taxonomy" id="105231"/>
    <lineage>
        <taxon>Eukaryota</taxon>
        <taxon>Viridiplantae</taxon>
        <taxon>Streptophyta</taxon>
        <taxon>Klebsormidiophyceae</taxon>
        <taxon>Klebsormidiales</taxon>
        <taxon>Klebsormidiaceae</taxon>
        <taxon>Klebsormidium</taxon>
    </lineage>
</organism>
<evidence type="ECO:0000256" key="1">
    <source>
        <dbReference type="ARBA" id="ARBA00004245"/>
    </source>
</evidence>
<evidence type="ECO:0000313" key="9">
    <source>
        <dbReference type="Proteomes" id="UP000054558"/>
    </source>
</evidence>
<evidence type="ECO:0000256" key="2">
    <source>
        <dbReference type="ARBA" id="ARBA00010058"/>
    </source>
</evidence>
<dbReference type="InterPro" id="IPR036140">
    <property type="entry name" value="PFN_sf"/>
</dbReference>
<dbReference type="PRINTS" id="PR01640">
    <property type="entry name" value="PROFILINPLNT"/>
</dbReference>
<evidence type="ECO:0000313" key="8">
    <source>
        <dbReference type="EMBL" id="GAQ78249.1"/>
    </source>
</evidence>
<dbReference type="EMBL" id="DF236959">
    <property type="protein sequence ID" value="GAQ78249.1"/>
    <property type="molecule type" value="Genomic_DNA"/>
</dbReference>
<comment type="subcellular location">
    <subcellularLocation>
        <location evidence="1">Cytoplasm</location>
        <location evidence="1">Cytoskeleton</location>
    </subcellularLocation>
</comment>
<dbReference type="PROSITE" id="PS00414">
    <property type="entry name" value="PROFILIN"/>
    <property type="match status" value="1"/>
</dbReference>
<dbReference type="GO" id="GO:0003785">
    <property type="term" value="F:actin monomer binding"/>
    <property type="evidence" value="ECO:0000318"/>
    <property type="project" value="GO_Central"/>
</dbReference>
<dbReference type="InterPro" id="IPR027310">
    <property type="entry name" value="Profilin_CS"/>
</dbReference>